<feature type="compositionally biased region" description="Basic and acidic residues" evidence="2">
    <location>
        <begin position="228"/>
        <end position="240"/>
    </location>
</feature>
<keyword evidence="4" id="KW-1185">Reference proteome</keyword>
<feature type="region of interest" description="Disordered" evidence="2">
    <location>
        <begin position="154"/>
        <end position="186"/>
    </location>
</feature>
<feature type="compositionally biased region" description="Basic and acidic residues" evidence="2">
    <location>
        <begin position="297"/>
        <end position="311"/>
    </location>
</feature>
<evidence type="ECO:0000313" key="4">
    <source>
        <dbReference type="Proteomes" id="UP001273166"/>
    </source>
</evidence>
<name>A0AAJ0GND3_9PEZI</name>
<feature type="compositionally biased region" description="Polar residues" evidence="2">
    <location>
        <begin position="799"/>
        <end position="810"/>
    </location>
</feature>
<feature type="region of interest" description="Disordered" evidence="2">
    <location>
        <begin position="718"/>
        <end position="876"/>
    </location>
</feature>
<gene>
    <name evidence="3" type="ORF">B0T15DRAFT_265707</name>
</gene>
<accession>A0AAJ0GND3</accession>
<feature type="compositionally biased region" description="Polar residues" evidence="2">
    <location>
        <begin position="911"/>
        <end position="922"/>
    </location>
</feature>
<evidence type="ECO:0000256" key="2">
    <source>
        <dbReference type="SAM" id="MobiDB-lite"/>
    </source>
</evidence>
<feature type="coiled-coil region" evidence="1">
    <location>
        <begin position="18"/>
        <end position="45"/>
    </location>
</feature>
<proteinExistence type="predicted"/>
<feature type="region of interest" description="Disordered" evidence="2">
    <location>
        <begin position="633"/>
        <end position="704"/>
    </location>
</feature>
<dbReference type="Proteomes" id="UP001273166">
    <property type="component" value="Unassembled WGS sequence"/>
</dbReference>
<comment type="caution">
    <text evidence="3">The sequence shown here is derived from an EMBL/GenBank/DDBJ whole genome shotgun (WGS) entry which is preliminary data.</text>
</comment>
<feature type="compositionally biased region" description="Low complexity" evidence="2">
    <location>
        <begin position="849"/>
        <end position="869"/>
    </location>
</feature>
<keyword evidence="1" id="KW-0175">Coiled coil</keyword>
<sequence length="1155" mass="125153">MMSDCPDMTGLQSLLPETVRVEANYAELNAKLAELQHQYDFQERQAMTVLSAESNAIEEDFERQRAEMVAELGSLPAAVEKVVRILSEKKEMEIDALRRKHAEETAARRARYHEQKTRFKEEYFSIITSLMGALPRRRSGDHYPARRRMLSAGVDESNAEINGNNNLTEAASRPPEAGFPLPREISNQPDAQIAPAQNDALGHGQSRWPHPPSPHRQDTSTESVPPQRTDERGFVERDPGTETVEGLPDGPESSTPGQKPLRIDPVLSGGGHEHKRKANEACNSEPSASPLNRVKRARLEKLDDSESRAPDELSPGAAPEAPETPETPERTISFEDVYGTPEHRPQHRHIIVQYPSGSGKFYILRCDEHGVHFGEHPLRGAAKHLASAQHGNMSKAHATAIETLGHRVLGCTQELAEQNNRDVLSGFKDGTYKIFNANNLSQAKRAELGFPPLETGTAKAGMARKPSTAVTNPEPCRFYLCSVGEQKCPVLILPWGDVSPAGLHGTLAGTGIFHDVAADGRQLGVPMLPKCYTYDEENGRVKGIMGWARGYELGGPLEKKREFPVLCAENADYRLWSLGWVKAVHLLPLDFDHPGSRNIPFFRVALDYFVTKILRRRGVPDVTHATAEDVEMRDIGAMNNNGSEGYSDQDSISKGITDADSRRTSLSNQDEQPVGEAKSLEGVVNSKSKRPTVPGSSATPISPATNARLIAAQALNLQTPPRTAFTPINAASGGERNASRSASASVDPPSRPGSVSSTSGGHRRVLKIHARSRNPQTPNQSHSGQHPVNLPERPMSGALSHSGTPIQPQGNERKGSPASLQNILQEFPNPGVVGPSPVASQSPKPPVARRPLPSAPMRAASPSVAASSSLTVPKQPQLAREIRAGSAPASHSPQQWTDPVAEEIRRAESATVATPGSSRHSTPQPPVPLTVARERESESEVEATKNGERRPYGIQLPPPPATWSQISHLNTTPLATPTASAANTRSNSPVLPLPKAGAAAPGFTKPDTPTMTPTGGFVPTMDVFDVAAFVEDDSEVFRSGAPGQFLRLIDDHQSGVFTTSSDAPVSLKVEPRKIKSVERVASQGGAVCVVKLIYHAERPEGHQSGDEREHTQMLVMEKARSTASGMQNGVVHARRFCRRLLEWNPDISNPPVTNP</sequence>
<evidence type="ECO:0000256" key="1">
    <source>
        <dbReference type="SAM" id="Coils"/>
    </source>
</evidence>
<reference evidence="3" key="2">
    <citation type="submission" date="2023-06" db="EMBL/GenBank/DDBJ databases">
        <authorList>
            <consortium name="Lawrence Berkeley National Laboratory"/>
            <person name="Mondo S.J."/>
            <person name="Hensen N."/>
            <person name="Bonometti L."/>
            <person name="Westerberg I."/>
            <person name="Brannstrom I.O."/>
            <person name="Guillou S."/>
            <person name="Cros-Aarteil S."/>
            <person name="Calhoun S."/>
            <person name="Haridas S."/>
            <person name="Kuo A."/>
            <person name="Pangilinan J."/>
            <person name="Riley R."/>
            <person name="Labutti K."/>
            <person name="Andreopoulos B."/>
            <person name="Lipzen A."/>
            <person name="Chen C."/>
            <person name="Yanf M."/>
            <person name="Daum C."/>
            <person name="Ng V."/>
            <person name="Clum A."/>
            <person name="Steindorff A."/>
            <person name="Ohm R."/>
            <person name="Martin F."/>
            <person name="Silar P."/>
            <person name="Natvig D."/>
            <person name="Lalanne C."/>
            <person name="Gautier V."/>
            <person name="Ament-Velasquez S.L."/>
            <person name="Kruys A."/>
            <person name="Hutchinson M.I."/>
            <person name="Powell A.J."/>
            <person name="Barry K."/>
            <person name="Miller A.N."/>
            <person name="Grigoriev I.V."/>
            <person name="Debuchy R."/>
            <person name="Gladieux P."/>
            <person name="Thoren M.H."/>
            <person name="Johannesson H."/>
        </authorList>
    </citation>
    <scope>NUCLEOTIDE SEQUENCE</scope>
    <source>
        <strain evidence="3">CBS 333.67</strain>
    </source>
</reference>
<feature type="compositionally biased region" description="Polar residues" evidence="2">
    <location>
        <begin position="159"/>
        <end position="169"/>
    </location>
</feature>
<feature type="compositionally biased region" description="Polar residues" evidence="2">
    <location>
        <begin position="694"/>
        <end position="704"/>
    </location>
</feature>
<feature type="compositionally biased region" description="Basic and acidic residues" evidence="2">
    <location>
        <begin position="932"/>
        <end position="951"/>
    </location>
</feature>
<protein>
    <submittedName>
        <fullName evidence="3">Uncharacterized protein</fullName>
    </submittedName>
</protein>
<feature type="region of interest" description="Disordered" evidence="2">
    <location>
        <begin position="199"/>
        <end position="331"/>
    </location>
</feature>
<feature type="compositionally biased region" description="Basic residues" evidence="2">
    <location>
        <begin position="761"/>
        <end position="772"/>
    </location>
</feature>
<reference evidence="3" key="1">
    <citation type="journal article" date="2023" name="Mol. Phylogenet. Evol.">
        <title>Genome-scale phylogeny and comparative genomics of the fungal order Sordariales.</title>
        <authorList>
            <person name="Hensen N."/>
            <person name="Bonometti L."/>
            <person name="Westerberg I."/>
            <person name="Brannstrom I.O."/>
            <person name="Guillou S."/>
            <person name="Cros-Aarteil S."/>
            <person name="Calhoun S."/>
            <person name="Haridas S."/>
            <person name="Kuo A."/>
            <person name="Mondo S."/>
            <person name="Pangilinan J."/>
            <person name="Riley R."/>
            <person name="LaButti K."/>
            <person name="Andreopoulos B."/>
            <person name="Lipzen A."/>
            <person name="Chen C."/>
            <person name="Yan M."/>
            <person name="Daum C."/>
            <person name="Ng V."/>
            <person name="Clum A."/>
            <person name="Steindorff A."/>
            <person name="Ohm R.A."/>
            <person name="Martin F."/>
            <person name="Silar P."/>
            <person name="Natvig D.O."/>
            <person name="Lalanne C."/>
            <person name="Gautier V."/>
            <person name="Ament-Velasquez S.L."/>
            <person name="Kruys A."/>
            <person name="Hutchinson M.I."/>
            <person name="Powell A.J."/>
            <person name="Barry K."/>
            <person name="Miller A.N."/>
            <person name="Grigoriev I.V."/>
            <person name="Debuchy R."/>
            <person name="Gladieux P."/>
            <person name="Hiltunen Thoren M."/>
            <person name="Johannesson H."/>
        </authorList>
    </citation>
    <scope>NUCLEOTIDE SEQUENCE</scope>
    <source>
        <strain evidence="3">CBS 333.67</strain>
    </source>
</reference>
<feature type="compositionally biased region" description="Polar residues" evidence="2">
    <location>
        <begin position="773"/>
        <end position="786"/>
    </location>
</feature>
<feature type="compositionally biased region" description="Polar residues" evidence="2">
    <location>
        <begin position="638"/>
        <end position="654"/>
    </location>
</feature>
<organism evidence="3 4">
    <name type="scientific">Chaetomium strumarium</name>
    <dbReference type="NCBI Taxonomy" id="1170767"/>
    <lineage>
        <taxon>Eukaryota</taxon>
        <taxon>Fungi</taxon>
        <taxon>Dikarya</taxon>
        <taxon>Ascomycota</taxon>
        <taxon>Pezizomycotina</taxon>
        <taxon>Sordariomycetes</taxon>
        <taxon>Sordariomycetidae</taxon>
        <taxon>Sordariales</taxon>
        <taxon>Chaetomiaceae</taxon>
        <taxon>Chaetomium</taxon>
    </lineage>
</organism>
<feature type="region of interest" description="Disordered" evidence="2">
    <location>
        <begin position="907"/>
        <end position="966"/>
    </location>
</feature>
<dbReference type="RefSeq" id="XP_062718958.1">
    <property type="nucleotide sequence ID" value="XM_062863402.1"/>
</dbReference>
<dbReference type="AlphaFoldDB" id="A0AAJ0GND3"/>
<evidence type="ECO:0000313" key="3">
    <source>
        <dbReference type="EMBL" id="KAK3303178.1"/>
    </source>
</evidence>
<dbReference type="GeneID" id="87882231"/>
<dbReference type="EMBL" id="JAUDZG010000006">
    <property type="protein sequence ID" value="KAK3303178.1"/>
    <property type="molecule type" value="Genomic_DNA"/>
</dbReference>
<feature type="compositionally biased region" description="Polar residues" evidence="2">
    <location>
        <begin position="281"/>
        <end position="290"/>
    </location>
</feature>